<reference evidence="3 4" key="1">
    <citation type="journal article" date="2012" name="Genome Res.">
        <title>Genomic basis of endosymbiont-conferred protection against an insect parasitoid.</title>
        <authorList>
            <person name="Hansen A.K."/>
            <person name="Vorburger C."/>
            <person name="Moran N.A."/>
        </authorList>
    </citation>
    <scope>NUCLEOTIDE SEQUENCE [LARGE SCALE GENOMIC DNA]</scope>
    <source>
        <strain evidence="4">R5.15</strain>
    </source>
</reference>
<proteinExistence type="predicted"/>
<accession>G2H1P3</accession>
<dbReference type="InterPro" id="IPR008258">
    <property type="entry name" value="Transglycosylase_SLT_dom_1"/>
</dbReference>
<feature type="compositionally biased region" description="Basic and acidic residues" evidence="1">
    <location>
        <begin position="199"/>
        <end position="221"/>
    </location>
</feature>
<dbReference type="InterPro" id="IPR023346">
    <property type="entry name" value="Lysozyme-like_dom_sf"/>
</dbReference>
<name>G2H1P3_9ENTR</name>
<dbReference type="AlphaFoldDB" id="G2H1P3"/>
<dbReference type="Pfam" id="PF01464">
    <property type="entry name" value="SLT"/>
    <property type="match status" value="1"/>
</dbReference>
<feature type="domain" description="Transglycosylase SLT" evidence="2">
    <location>
        <begin position="13"/>
        <end position="138"/>
    </location>
</feature>
<dbReference type="RefSeq" id="WP_006707622.1">
    <property type="nucleotide sequence ID" value="NZ_AGCA01000464.1"/>
</dbReference>
<feature type="region of interest" description="Disordered" evidence="1">
    <location>
        <begin position="199"/>
        <end position="234"/>
    </location>
</feature>
<keyword evidence="4" id="KW-1185">Reference proteome</keyword>
<evidence type="ECO:0000313" key="3">
    <source>
        <dbReference type="EMBL" id="EGY28093.1"/>
    </source>
</evidence>
<organism evidence="3 4">
    <name type="scientific">Candidatus Regiella insecticola 5.15</name>
    <dbReference type="NCBI Taxonomy" id="1005043"/>
    <lineage>
        <taxon>Bacteria</taxon>
        <taxon>Pseudomonadati</taxon>
        <taxon>Pseudomonadota</taxon>
        <taxon>Gammaproteobacteria</taxon>
        <taxon>Enterobacterales</taxon>
        <taxon>Enterobacteriaceae</taxon>
        <taxon>aphid secondary symbionts</taxon>
        <taxon>Candidatus Regiella</taxon>
    </lineage>
</organism>
<dbReference type="PATRIC" id="fig|1005043.3.peg.1830"/>
<sequence length="234" mass="26104">MSLSIAAFLTLAMQCAPTIHPDTAQDVARVESGFNPYAMGVAGQKGIFPDHLNDALAQVDQLKAKGKNFSVGLMQINQSHFKRDGVTPKQLFDPCTNLSVFEKILTDCYQRGGSLKRALSCYYSGNFTTGQKAEKDFRQTSYVQRIGKTPPKGGYAVPSTKSGRLEKPLVSSVSPSLTPSPNYRSWDVLRQYPRYGEEFVKNKPHTQSENKEKEKNVESIPRKIPKKRRGLLIM</sequence>
<evidence type="ECO:0000256" key="1">
    <source>
        <dbReference type="SAM" id="MobiDB-lite"/>
    </source>
</evidence>
<protein>
    <submittedName>
        <fullName evidence="3">Soluble lytic murein transglycosylase</fullName>
    </submittedName>
</protein>
<evidence type="ECO:0000313" key="4">
    <source>
        <dbReference type="Proteomes" id="UP000004116"/>
    </source>
</evidence>
<dbReference type="Gene3D" id="1.10.530.10">
    <property type="match status" value="1"/>
</dbReference>
<dbReference type="Proteomes" id="UP000004116">
    <property type="component" value="Unassembled WGS sequence"/>
</dbReference>
<dbReference type="EMBL" id="AGCA01000464">
    <property type="protein sequence ID" value="EGY28093.1"/>
    <property type="molecule type" value="Genomic_DNA"/>
</dbReference>
<evidence type="ECO:0000259" key="2">
    <source>
        <dbReference type="Pfam" id="PF01464"/>
    </source>
</evidence>
<comment type="caution">
    <text evidence="3">The sequence shown here is derived from an EMBL/GenBank/DDBJ whole genome shotgun (WGS) entry which is preliminary data.</text>
</comment>
<dbReference type="SUPFAM" id="SSF53955">
    <property type="entry name" value="Lysozyme-like"/>
    <property type="match status" value="1"/>
</dbReference>
<feature type="compositionally biased region" description="Basic residues" evidence="1">
    <location>
        <begin position="223"/>
        <end position="234"/>
    </location>
</feature>
<dbReference type="CDD" id="cd16892">
    <property type="entry name" value="LT_VirB1-like"/>
    <property type="match status" value="1"/>
</dbReference>
<gene>
    <name evidence="3" type="ORF">Rin_00019860</name>
</gene>